<keyword evidence="6" id="KW-1185">Reference proteome</keyword>
<dbReference type="InterPro" id="IPR006115">
    <property type="entry name" value="6PGDH_NADP-bd"/>
</dbReference>
<evidence type="ECO:0000259" key="4">
    <source>
        <dbReference type="Pfam" id="PF14833"/>
    </source>
</evidence>
<name>A0ABN6MX86_9BACT</name>
<dbReference type="InterPro" id="IPR036291">
    <property type="entry name" value="NAD(P)-bd_dom_sf"/>
</dbReference>
<dbReference type="SUPFAM" id="SSF48179">
    <property type="entry name" value="6-phosphogluconate dehydrogenase C-terminal domain-like"/>
    <property type="match status" value="1"/>
</dbReference>
<evidence type="ECO:0000259" key="3">
    <source>
        <dbReference type="Pfam" id="PF03446"/>
    </source>
</evidence>
<evidence type="ECO:0000256" key="2">
    <source>
        <dbReference type="ARBA" id="ARBA00023027"/>
    </source>
</evidence>
<sequence length="293" mass="30282">MTTIAILGTGRMGGAFARRLHASGFQLTLWDRTRKKAERVGVGRAAATPAEAVRDAAVVLSSLTGPSAVREVYLGPGGVLEEAAGKVLVEMSTAGAGVIEELGRRTVARGAVLVEAPVMGSVPAAEAGTLAVLAGGAREDVDRVRPVLERLGELHHVGPLGSASRLKLVANSTLAITSAAAAELLAAGTRVGLQREQVYWALARLVPGLDARRAGYLLDGPQPTLFAVRDLLKDLVLALDLYAPSGVPVPLTSLARELFGATAQDWADLDISAIAGPPATHSRIADAGMEVRS</sequence>
<keyword evidence="1" id="KW-0560">Oxidoreductase</keyword>
<proteinExistence type="predicted"/>
<reference evidence="6" key="1">
    <citation type="journal article" date="2022" name="Int. J. Syst. Evol. Microbiol.">
        <title>Anaeromyxobacter oryzae sp. nov., Anaeromyxobacter diazotrophicus sp. nov. and Anaeromyxobacter paludicola sp. nov., isolated from paddy soils.</title>
        <authorList>
            <person name="Itoh H."/>
            <person name="Xu Z."/>
            <person name="Mise K."/>
            <person name="Masuda Y."/>
            <person name="Ushijima N."/>
            <person name="Hayakawa C."/>
            <person name="Shiratori Y."/>
            <person name="Senoo K."/>
        </authorList>
    </citation>
    <scope>NUCLEOTIDE SEQUENCE [LARGE SCALE GENOMIC DNA]</scope>
    <source>
        <strain evidence="6">Red232</strain>
    </source>
</reference>
<dbReference type="Proteomes" id="UP001162891">
    <property type="component" value="Chromosome"/>
</dbReference>
<organism evidence="5 6">
    <name type="scientific">Anaeromyxobacter oryzae</name>
    <dbReference type="NCBI Taxonomy" id="2918170"/>
    <lineage>
        <taxon>Bacteria</taxon>
        <taxon>Pseudomonadati</taxon>
        <taxon>Myxococcota</taxon>
        <taxon>Myxococcia</taxon>
        <taxon>Myxococcales</taxon>
        <taxon>Cystobacterineae</taxon>
        <taxon>Anaeromyxobacteraceae</taxon>
        <taxon>Anaeromyxobacter</taxon>
    </lineage>
</organism>
<gene>
    <name evidence="5" type="ORF">AMOR_45880</name>
</gene>
<evidence type="ECO:0000256" key="1">
    <source>
        <dbReference type="ARBA" id="ARBA00023002"/>
    </source>
</evidence>
<protein>
    <submittedName>
        <fullName evidence="5">Dehydrogenase</fullName>
    </submittedName>
</protein>
<dbReference type="Gene3D" id="1.10.1040.10">
    <property type="entry name" value="N-(1-d-carboxylethyl)-l-norvaline Dehydrogenase, domain 2"/>
    <property type="match status" value="1"/>
</dbReference>
<dbReference type="InterPro" id="IPR029154">
    <property type="entry name" value="HIBADH-like_NADP-bd"/>
</dbReference>
<dbReference type="EMBL" id="AP025591">
    <property type="protein sequence ID" value="BDG05592.1"/>
    <property type="molecule type" value="Genomic_DNA"/>
</dbReference>
<dbReference type="PANTHER" id="PTHR43580">
    <property type="entry name" value="OXIDOREDUCTASE GLYR1-RELATED"/>
    <property type="match status" value="1"/>
</dbReference>
<dbReference type="PIRSF" id="PIRSF000103">
    <property type="entry name" value="HIBADH"/>
    <property type="match status" value="1"/>
</dbReference>
<dbReference type="Pfam" id="PF03446">
    <property type="entry name" value="NAD_binding_2"/>
    <property type="match status" value="1"/>
</dbReference>
<dbReference type="Gene3D" id="3.40.50.720">
    <property type="entry name" value="NAD(P)-binding Rossmann-like Domain"/>
    <property type="match status" value="1"/>
</dbReference>
<evidence type="ECO:0000313" key="6">
    <source>
        <dbReference type="Proteomes" id="UP001162891"/>
    </source>
</evidence>
<dbReference type="InterPro" id="IPR015815">
    <property type="entry name" value="HIBADH-related"/>
</dbReference>
<dbReference type="RefSeq" id="WP_248354563.1">
    <property type="nucleotide sequence ID" value="NZ_AP025591.1"/>
</dbReference>
<dbReference type="InterPro" id="IPR051265">
    <property type="entry name" value="HIBADH-related_NP60_sf"/>
</dbReference>
<dbReference type="SUPFAM" id="SSF51735">
    <property type="entry name" value="NAD(P)-binding Rossmann-fold domains"/>
    <property type="match status" value="1"/>
</dbReference>
<dbReference type="InterPro" id="IPR008927">
    <property type="entry name" value="6-PGluconate_DH-like_C_sf"/>
</dbReference>
<accession>A0ABN6MX86</accession>
<dbReference type="InterPro" id="IPR013328">
    <property type="entry name" value="6PGD_dom2"/>
</dbReference>
<dbReference type="Pfam" id="PF14833">
    <property type="entry name" value="NAD_binding_11"/>
    <property type="match status" value="1"/>
</dbReference>
<feature type="domain" description="3-hydroxyisobutyrate dehydrogenase-like NAD-binding" evidence="4">
    <location>
        <begin position="161"/>
        <end position="275"/>
    </location>
</feature>
<keyword evidence="2" id="KW-0520">NAD</keyword>
<dbReference type="PANTHER" id="PTHR43580:SF2">
    <property type="entry name" value="CYTOKINE-LIKE NUCLEAR FACTOR N-PAC"/>
    <property type="match status" value="1"/>
</dbReference>
<evidence type="ECO:0000313" key="5">
    <source>
        <dbReference type="EMBL" id="BDG05592.1"/>
    </source>
</evidence>
<feature type="domain" description="6-phosphogluconate dehydrogenase NADP-binding" evidence="3">
    <location>
        <begin position="3"/>
        <end position="153"/>
    </location>
</feature>